<name>A0ACD0NV73_9BASI</name>
<sequence length="1485" mass="156865">MFSLSRHRAEKPQALEPEHSKAIASGFTSRSQAQHDQDPRFLIGGLKINAQNNTTPTPATIGFEEKFSGPRHSLSHEALSNQGQAPYLNGSMGAHTVDSPTHSPNLAGSSSNPTLRRMPSSARAKIGFGIPGISPAPSSMDELGFPSRSTSQASERYPKSSASPTMRPFRRDSDVSPDDATRPRSRASPSISSIASGSGPLGSPGQWQTQAPGAEVSSYASQPSRVSASSSTGRPVGLGLAENEPREFGSFSSGRSSRDAVSSRFVPRGERSELSLRHKESANLFMSRKNPASASDTNLPAGWHVSSGRRAADMSEPSSRRRPSHDPLFSRKSYGLDEVIRAEEEENNKPPPSAFSRLGRAFRRKAKAAETSETKVNPPLRTPPSSRPSVPPSPQRSQIFDHQDPFEARALQPRGHQQKPPQPPPTLQLQQQLEPHLQKASLQDAPLFVLSSRSGFEQGGSTPADALETMPTADDRPGTRTPTNPRHTFEPHSSSDADTPPTVSKDQKFELGEREQIDRLQRDSPISPATQTPVTPMTHNSGVRHQPHGSIDSTSSSARRRSIAFLASAISMGSISNLDPSVGSKVRSSISSDSPRPSTALGTFSPLTSEPTVSSSSPTESSALRSTSVSSDSVKIQPKSDAFFDPPPSESRNGDEQALLPRGTLEVGGLLEEQGHGSDGASQEAASSDVNRRLSSTGETVDSTSTPRAVKAPLPSISSDRLAAPTSELEGSSKLEKTKSSDSMESSKMSSLFRPKTNRSTGTAGTAKSIKSTSPRTPRRPSASAALPMGPNMGGYVSPFFVAPIHSADAGLRNKASGGRRSSTSSGGSRAGKSGPRSIASDDAKSHRSTHSLSSTSKIKASKEPSHSMSSATSASGNNREIGRHPENRKARSQTNLRLASDEAALDSKRRPSEPSASLQPSRDGESKSRMIASAENSLAPSSTNSDPELRAKAAGLLPSVTTTADPPPREGSTRAPERTPSSARRLFGRRPRTSAADSHGSPFSSSLTPGRSDGDSTRRSRGLSDTAHGGNAGNPGTGLGRIIDSPRSAGSDSSRMEVLKGGDESLRAASAEEKRGASEKDPFVTDKEAAGAKVRHSRGRSSSIGDLDALTRGGGSISAYGKGIRNDPKALRQVSERLEGRSVTSKSLLSSSNQGGEASKIESSGGAAALFGASSRQRTSSLLPSFAFGRGRAGSSAAETPTKTSPNLQASPNWGATKSNDDNKSTSVEDSRSPSPTSSPVTPSSNLNPIAAALAAITAADSASQNALRRRSSFRTSGAARDGLPTTGSEGRGLPTFASLTQDQERKPSRPSMEERASAADSLMSYGNGSTEVLTFSTPGRQSTSSPRTSTSRPSFSRRASNAASASGYESSTSVVKSKKSSSKAFDPWEEETPIDFAERVQKCAPKTQIAAILASSNDSFHSEALSHHMSRFYFTGNPLDIALRKLLMDLHLPKETQQIDRVMEAFAKRYNECNEGLFASDGE</sequence>
<evidence type="ECO:0000313" key="2">
    <source>
        <dbReference type="Proteomes" id="UP000245626"/>
    </source>
</evidence>
<protein>
    <submittedName>
        <fullName evidence="1">Uncharacterized protein</fullName>
    </submittedName>
</protein>
<evidence type="ECO:0000313" key="1">
    <source>
        <dbReference type="EMBL" id="PWN49735.1"/>
    </source>
</evidence>
<reference evidence="1 2" key="1">
    <citation type="journal article" date="2018" name="Mol. Biol. Evol.">
        <title>Broad Genomic Sampling Reveals a Smut Pathogenic Ancestry of the Fungal Clade Ustilaginomycotina.</title>
        <authorList>
            <person name="Kijpornyongpan T."/>
            <person name="Mondo S.J."/>
            <person name="Barry K."/>
            <person name="Sandor L."/>
            <person name="Lee J."/>
            <person name="Lipzen A."/>
            <person name="Pangilinan J."/>
            <person name="LaButti K."/>
            <person name="Hainaut M."/>
            <person name="Henrissat B."/>
            <person name="Grigoriev I.V."/>
            <person name="Spatafora J.W."/>
            <person name="Aime M.C."/>
        </authorList>
    </citation>
    <scope>NUCLEOTIDE SEQUENCE [LARGE SCALE GENOMIC DNA]</scope>
    <source>
        <strain evidence="1 2">SA 807</strain>
    </source>
</reference>
<gene>
    <name evidence="1" type="ORF">IE53DRAFT_130443</name>
</gene>
<organism evidence="1 2">
    <name type="scientific">Violaceomyces palustris</name>
    <dbReference type="NCBI Taxonomy" id="1673888"/>
    <lineage>
        <taxon>Eukaryota</taxon>
        <taxon>Fungi</taxon>
        <taxon>Dikarya</taxon>
        <taxon>Basidiomycota</taxon>
        <taxon>Ustilaginomycotina</taxon>
        <taxon>Ustilaginomycetes</taxon>
        <taxon>Violaceomycetales</taxon>
        <taxon>Violaceomycetaceae</taxon>
        <taxon>Violaceomyces</taxon>
    </lineage>
</organism>
<dbReference type="Proteomes" id="UP000245626">
    <property type="component" value="Unassembled WGS sequence"/>
</dbReference>
<dbReference type="EMBL" id="KZ820012">
    <property type="protein sequence ID" value="PWN49735.1"/>
    <property type="molecule type" value="Genomic_DNA"/>
</dbReference>
<accession>A0ACD0NV73</accession>
<proteinExistence type="predicted"/>
<keyword evidence="2" id="KW-1185">Reference proteome</keyword>